<dbReference type="SUPFAM" id="SSF57716">
    <property type="entry name" value="Glucocorticoid receptor-like (DNA-binding domain)"/>
    <property type="match status" value="2"/>
</dbReference>
<dbReference type="InterPro" id="IPR000159">
    <property type="entry name" value="RA_dom"/>
</dbReference>
<dbReference type="Pfam" id="PF00412">
    <property type="entry name" value="LIM"/>
    <property type="match status" value="1"/>
</dbReference>
<dbReference type="Gene3D" id="2.10.110.10">
    <property type="entry name" value="Cysteine Rich Protein"/>
    <property type="match status" value="1"/>
</dbReference>
<dbReference type="InterPro" id="IPR011524">
    <property type="entry name" value="SARAH_dom"/>
</dbReference>
<evidence type="ECO:0000256" key="6">
    <source>
        <dbReference type="SAM" id="MobiDB-lite"/>
    </source>
</evidence>
<dbReference type="PROSITE" id="PS50023">
    <property type="entry name" value="LIM_DOMAIN_2"/>
    <property type="match status" value="1"/>
</dbReference>
<dbReference type="InterPro" id="IPR029071">
    <property type="entry name" value="Ubiquitin-like_domsf"/>
</dbReference>
<dbReference type="Pfam" id="PF16517">
    <property type="entry name" value="Nore1-SARAH"/>
    <property type="match status" value="1"/>
</dbReference>
<dbReference type="PANTHER" id="PTHR22738">
    <property type="entry name" value="RASSF"/>
    <property type="match status" value="1"/>
</dbReference>
<evidence type="ECO:0000256" key="5">
    <source>
        <dbReference type="SAM" id="Coils"/>
    </source>
</evidence>
<evidence type="ECO:0000259" key="8">
    <source>
        <dbReference type="PROSITE" id="PS50200"/>
    </source>
</evidence>
<dbReference type="InterPro" id="IPR001781">
    <property type="entry name" value="Znf_LIM"/>
</dbReference>
<dbReference type="InterPro" id="IPR033614">
    <property type="entry name" value="RASSF1-6"/>
</dbReference>
<keyword evidence="2 4" id="KW-0862">Zinc</keyword>
<dbReference type="AlphaFoldDB" id="A0A7R9BTZ2"/>
<dbReference type="PROSITE" id="PS50951">
    <property type="entry name" value="SARAH"/>
    <property type="match status" value="1"/>
</dbReference>
<reference evidence="10" key="1">
    <citation type="submission" date="2020-11" db="EMBL/GenBank/DDBJ databases">
        <authorList>
            <person name="Tran Van P."/>
        </authorList>
    </citation>
    <scope>NUCLEOTIDE SEQUENCE</scope>
</reference>
<feature type="compositionally biased region" description="Basic and acidic residues" evidence="6">
    <location>
        <begin position="639"/>
        <end position="652"/>
    </location>
</feature>
<dbReference type="SUPFAM" id="SSF54236">
    <property type="entry name" value="Ubiquitin-like"/>
    <property type="match status" value="1"/>
</dbReference>
<proteinExistence type="predicted"/>
<evidence type="ECO:0000259" key="9">
    <source>
        <dbReference type="PROSITE" id="PS50951"/>
    </source>
</evidence>
<feature type="coiled-coil region" evidence="5">
    <location>
        <begin position="502"/>
        <end position="554"/>
    </location>
</feature>
<feature type="region of interest" description="Disordered" evidence="6">
    <location>
        <begin position="639"/>
        <end position="666"/>
    </location>
</feature>
<dbReference type="CDD" id="cd09401">
    <property type="entry name" value="LIM_TLP_like"/>
    <property type="match status" value="1"/>
</dbReference>
<keyword evidence="3 4" id="KW-0440">LIM domain</keyword>
<dbReference type="Gene3D" id="3.10.20.90">
    <property type="entry name" value="Phosphatidylinositol 3-kinase Catalytic Subunit, Chain A, domain 1"/>
    <property type="match status" value="1"/>
</dbReference>
<dbReference type="Pfam" id="PF00788">
    <property type="entry name" value="RA"/>
    <property type="match status" value="1"/>
</dbReference>
<accession>A0A7R9BTZ2</accession>
<evidence type="ECO:0000313" key="11">
    <source>
        <dbReference type="Proteomes" id="UP000678499"/>
    </source>
</evidence>
<dbReference type="EMBL" id="OA885002">
    <property type="protein sequence ID" value="CAD7281546.1"/>
    <property type="molecule type" value="Genomic_DNA"/>
</dbReference>
<dbReference type="Proteomes" id="UP000678499">
    <property type="component" value="Unassembled WGS sequence"/>
</dbReference>
<protein>
    <submittedName>
        <fullName evidence="10">Uncharacterized protein</fullName>
    </submittedName>
</protein>
<evidence type="ECO:0000256" key="1">
    <source>
        <dbReference type="ARBA" id="ARBA00022723"/>
    </source>
</evidence>
<dbReference type="GO" id="GO:0007165">
    <property type="term" value="P:signal transduction"/>
    <property type="evidence" value="ECO:0007669"/>
    <property type="project" value="InterPro"/>
</dbReference>
<keyword evidence="5" id="KW-0175">Coiled coil</keyword>
<dbReference type="SMART" id="SM00132">
    <property type="entry name" value="LIM"/>
    <property type="match status" value="1"/>
</dbReference>
<dbReference type="CDD" id="cd01784">
    <property type="entry name" value="RA_RASSF2_like"/>
    <property type="match status" value="1"/>
</dbReference>
<dbReference type="FunFam" id="2.10.110.10:FF:000104">
    <property type="entry name" value="Ras association domain-containing protein 2"/>
    <property type="match status" value="1"/>
</dbReference>
<dbReference type="OrthoDB" id="9976881at2759"/>
<feature type="domain" description="LIM zinc-binding" evidence="7">
    <location>
        <begin position="2"/>
        <end position="63"/>
    </location>
</feature>
<dbReference type="CDD" id="cd21886">
    <property type="entry name" value="SARAH_RASSF2-like"/>
    <property type="match status" value="1"/>
</dbReference>
<feature type="compositionally biased region" description="Acidic residues" evidence="6">
    <location>
        <begin position="653"/>
        <end position="662"/>
    </location>
</feature>
<name>A0A7R9BTZ2_9CRUS</name>
<gene>
    <name evidence="10" type="ORF">NMOB1V02_LOCUS9190</name>
</gene>
<evidence type="ECO:0000256" key="2">
    <source>
        <dbReference type="ARBA" id="ARBA00022833"/>
    </source>
</evidence>
<dbReference type="EMBL" id="CAJPEX010002965">
    <property type="protein sequence ID" value="CAG0921698.1"/>
    <property type="molecule type" value="Genomic_DNA"/>
</dbReference>
<evidence type="ECO:0000259" key="7">
    <source>
        <dbReference type="PROSITE" id="PS50023"/>
    </source>
</evidence>
<organism evidence="10">
    <name type="scientific">Notodromas monacha</name>
    <dbReference type="NCBI Taxonomy" id="399045"/>
    <lineage>
        <taxon>Eukaryota</taxon>
        <taxon>Metazoa</taxon>
        <taxon>Ecdysozoa</taxon>
        <taxon>Arthropoda</taxon>
        <taxon>Crustacea</taxon>
        <taxon>Oligostraca</taxon>
        <taxon>Ostracoda</taxon>
        <taxon>Podocopa</taxon>
        <taxon>Podocopida</taxon>
        <taxon>Cypridocopina</taxon>
        <taxon>Cypridoidea</taxon>
        <taxon>Cyprididae</taxon>
        <taxon>Notodromas</taxon>
    </lineage>
</organism>
<keyword evidence="1 4" id="KW-0479">Metal-binding</keyword>
<dbReference type="PANTHER" id="PTHR22738:SF15">
    <property type="entry name" value="LD40758P"/>
    <property type="match status" value="1"/>
</dbReference>
<feature type="domain" description="SARAH" evidence="9">
    <location>
        <begin position="373"/>
        <end position="420"/>
    </location>
</feature>
<evidence type="ECO:0000256" key="4">
    <source>
        <dbReference type="PROSITE-ProRule" id="PRU00125"/>
    </source>
</evidence>
<dbReference type="GO" id="GO:0046872">
    <property type="term" value="F:metal ion binding"/>
    <property type="evidence" value="ECO:0007669"/>
    <property type="project" value="UniProtKB-KW"/>
</dbReference>
<sequence>MWNCQKCSKPVFFAERKQSMGFMWHPDCLRCEECGKRLNPGQHAEHRGSPYCHIPCYPALFGPQLFGHGSKVESHSSFGKNKSTPDNIKKSHLESKVRLYNQFWEGRRGELSVREVNGRLVLEGVLRIYWNVSQEIRLKEDDDRRIRIQAQKRQSYRLALEDDGEGVSPEDTCISDVLIKPKSTLSLSARTLPSGLSIDSVQKIYPSDGGYEDEAGPASLESENLNDHSDVKDQIELDVTNDDVTKVAKVLLRRRPGRKMTRSPLKRRKSMINGHCYDVTTSTFTPPTGSVAFIWVSSMVNASEVVNMLLEKYKIQSPAENFALYAVWDHGEQRELKSEAYPLLERVYYGPNEDVVKLYIMDRERGSDIPPEVSQYLNFSLTELSMFIEAFYDEEEREVARIQTKYRHEKLGKMDDFPDENEILDYHEQEYQIMLENERQLQSESSVAREINKSPVKESPWTGSENLFDSPARLRIVEDSSPMRTPILSEVQNVAAETHKVKRSLQEILDEAKELAEHAKRKKTEELPSEDVRIMKAIAQLRNARKEAEEESALMFSHNRQFKKLEEPTIFRHPPEKSFVSILCPKTSRLCYALLKDDDEFAENSKITVGPDAAKNLLDVQYADLKLMADQERMNRLKRLERSVNEEPRESSDADESNDDGESSLWVDKYRPKSYMDLLSDENVKNR</sequence>
<dbReference type="PROSITE" id="PS00478">
    <property type="entry name" value="LIM_DOMAIN_1"/>
    <property type="match status" value="1"/>
</dbReference>
<feature type="domain" description="Ras-associating" evidence="8">
    <location>
        <begin position="273"/>
        <end position="365"/>
    </location>
</feature>
<keyword evidence="11" id="KW-1185">Reference proteome</keyword>
<evidence type="ECO:0000256" key="3">
    <source>
        <dbReference type="ARBA" id="ARBA00023038"/>
    </source>
</evidence>
<evidence type="ECO:0000313" key="10">
    <source>
        <dbReference type="EMBL" id="CAD7281546.1"/>
    </source>
</evidence>
<dbReference type="PROSITE" id="PS50200">
    <property type="entry name" value="RA"/>
    <property type="match status" value="1"/>
</dbReference>